<keyword evidence="2" id="KW-0812">Transmembrane</keyword>
<organism evidence="4 5">
    <name type="scientific">Symbiobacterium terraclitae</name>
    <dbReference type="NCBI Taxonomy" id="557451"/>
    <lineage>
        <taxon>Bacteria</taxon>
        <taxon>Bacillati</taxon>
        <taxon>Bacillota</taxon>
        <taxon>Clostridia</taxon>
        <taxon>Eubacteriales</taxon>
        <taxon>Symbiobacteriaceae</taxon>
        <taxon>Symbiobacterium</taxon>
    </lineage>
</organism>
<name>A0ABS4JRE0_9FIRM</name>
<evidence type="ECO:0000256" key="1">
    <source>
        <dbReference type="SAM" id="MobiDB-lite"/>
    </source>
</evidence>
<feature type="compositionally biased region" description="Basic and acidic residues" evidence="1">
    <location>
        <begin position="102"/>
        <end position="119"/>
    </location>
</feature>
<feature type="region of interest" description="Disordered" evidence="1">
    <location>
        <begin position="1"/>
        <end position="141"/>
    </location>
</feature>
<feature type="domain" description="LiaI-LiaF-like transmembrane region" evidence="3">
    <location>
        <begin position="146"/>
        <end position="191"/>
    </location>
</feature>
<keyword evidence="2" id="KW-0472">Membrane</keyword>
<feature type="compositionally biased region" description="Polar residues" evidence="1">
    <location>
        <begin position="12"/>
        <end position="21"/>
    </location>
</feature>
<reference evidence="4 5" key="1">
    <citation type="submission" date="2021-03" db="EMBL/GenBank/DDBJ databases">
        <title>Genomic Encyclopedia of Type Strains, Phase IV (KMG-IV): sequencing the most valuable type-strain genomes for metagenomic binning, comparative biology and taxonomic classification.</title>
        <authorList>
            <person name="Goeker M."/>
        </authorList>
    </citation>
    <scope>NUCLEOTIDE SEQUENCE [LARGE SCALE GENOMIC DNA]</scope>
    <source>
        <strain evidence="4 5">DSM 27138</strain>
    </source>
</reference>
<comment type="caution">
    <text evidence="4">The sequence shown here is derived from an EMBL/GenBank/DDBJ whole genome shotgun (WGS) entry which is preliminary data.</text>
</comment>
<accession>A0ABS4JRE0</accession>
<dbReference type="Proteomes" id="UP001519289">
    <property type="component" value="Unassembled WGS sequence"/>
</dbReference>
<feature type="transmembrane region" description="Helical" evidence="2">
    <location>
        <begin position="201"/>
        <end position="219"/>
    </location>
</feature>
<protein>
    <recommendedName>
        <fullName evidence="3">LiaI-LiaF-like transmembrane region domain-containing protein</fullName>
    </recommendedName>
</protein>
<feature type="compositionally biased region" description="Basic and acidic residues" evidence="1">
    <location>
        <begin position="28"/>
        <end position="50"/>
    </location>
</feature>
<evidence type="ECO:0000313" key="4">
    <source>
        <dbReference type="EMBL" id="MBP2018103.1"/>
    </source>
</evidence>
<feature type="compositionally biased region" description="Basic and acidic residues" evidence="1">
    <location>
        <begin position="1"/>
        <end position="11"/>
    </location>
</feature>
<keyword evidence="2" id="KW-1133">Transmembrane helix</keyword>
<feature type="compositionally biased region" description="Pro residues" evidence="1">
    <location>
        <begin position="120"/>
        <end position="141"/>
    </location>
</feature>
<dbReference type="InterPro" id="IPR043726">
    <property type="entry name" value="LiaI-LiaF-like_TM1"/>
</dbReference>
<evidence type="ECO:0000313" key="5">
    <source>
        <dbReference type="Proteomes" id="UP001519289"/>
    </source>
</evidence>
<feature type="transmembrane region" description="Helical" evidence="2">
    <location>
        <begin position="146"/>
        <end position="172"/>
    </location>
</feature>
<evidence type="ECO:0000256" key="2">
    <source>
        <dbReference type="SAM" id="Phobius"/>
    </source>
</evidence>
<proteinExistence type="predicted"/>
<keyword evidence="5" id="KW-1185">Reference proteome</keyword>
<evidence type="ECO:0000259" key="3">
    <source>
        <dbReference type="Pfam" id="PF18917"/>
    </source>
</evidence>
<dbReference type="Pfam" id="PF18917">
    <property type="entry name" value="LiaI-LiaF-like_TM1"/>
    <property type="match status" value="1"/>
</dbReference>
<dbReference type="EMBL" id="JAGGLG010000010">
    <property type="protein sequence ID" value="MBP2018103.1"/>
    <property type="molecule type" value="Genomic_DNA"/>
</dbReference>
<dbReference type="RefSeq" id="WP_209466242.1">
    <property type="nucleotide sequence ID" value="NZ_JAGGLG010000010.1"/>
</dbReference>
<sequence>MEREERADQRQQNDFGQSPANGSGRDVPQGRDASDDRSRDQAGRPGRDDAWLSELEEDILSAHEPSTPESPVPPVQAYRPPRTTPFRTAAAGPEPGQAPNGPERDAETDDKDRESERRPPQPPRAHGPQRPPTYNPPPRSPKGPSIIGPFVLILLGLFFLGQSLGLISWSVWDALSRLWPVLLIVAGLDMLLGRRGPWGRAVAVLLALALVGGILFRSWPQVDTPPPIARPAPVDEALVISRPLGSATSAQIAVESSVSRLRIKASELGDELVHGSVIPLSNERIDEQYEVVDGTAYYRLRSTVSIPVDARRGQGTWDLFLSPAVPISLQLDTGVAESDIDLSGLRVTDLDVSTGVGDVRLTLPAQGAVTGRIDAGVGQIFLRVPKGRPARIKVETGLGGTDVGGGFRREDGYFITEDFRAGQEAIDLVVTGGIGHVVLQIVD</sequence>
<gene>
    <name evidence="4" type="ORF">J2Z79_001502</name>
</gene>